<dbReference type="PROSITE" id="PS50173">
    <property type="entry name" value="UMUC"/>
    <property type="match status" value="1"/>
</dbReference>
<protein>
    <submittedName>
        <fullName evidence="5">Dna polymerase iota</fullName>
    </submittedName>
</protein>
<evidence type="ECO:0000256" key="3">
    <source>
        <dbReference type="SAM" id="MobiDB-lite"/>
    </source>
</evidence>
<comment type="subcellular location">
    <subcellularLocation>
        <location evidence="1">Mitochondrion</location>
    </subcellularLocation>
</comment>
<keyword evidence="6" id="KW-1185">Reference proteome</keyword>
<dbReference type="eggNOG" id="KOG2095">
    <property type="taxonomic scope" value="Eukaryota"/>
</dbReference>
<feature type="compositionally biased region" description="Low complexity" evidence="3">
    <location>
        <begin position="625"/>
        <end position="637"/>
    </location>
</feature>
<dbReference type="Proteomes" id="UP000016923">
    <property type="component" value="Unassembled WGS sequence"/>
</dbReference>
<dbReference type="VEuPathDB" id="FungiDB:F503_00492"/>
<dbReference type="GO" id="GO:0070987">
    <property type="term" value="P:error-free translesion synthesis"/>
    <property type="evidence" value="ECO:0007669"/>
    <property type="project" value="UniProtKB-ARBA"/>
</dbReference>
<evidence type="ECO:0000256" key="2">
    <source>
        <dbReference type="ARBA" id="ARBA00023128"/>
    </source>
</evidence>
<evidence type="ECO:0000256" key="1">
    <source>
        <dbReference type="ARBA" id="ARBA00004173"/>
    </source>
</evidence>
<evidence type="ECO:0000313" key="6">
    <source>
        <dbReference type="Proteomes" id="UP000016923"/>
    </source>
</evidence>
<dbReference type="InterPro" id="IPR036775">
    <property type="entry name" value="DNA_pol_Y-fam_lit_finger_sf"/>
</dbReference>
<feature type="region of interest" description="Disordered" evidence="3">
    <location>
        <begin position="614"/>
        <end position="659"/>
    </location>
</feature>
<dbReference type="GO" id="GO:0003684">
    <property type="term" value="F:damaged DNA binding"/>
    <property type="evidence" value="ECO:0007669"/>
    <property type="project" value="InterPro"/>
</dbReference>
<feature type="domain" description="UmuC" evidence="4">
    <location>
        <begin position="41"/>
        <end position="323"/>
    </location>
</feature>
<dbReference type="OrthoDB" id="447129at2759"/>
<dbReference type="PANTHER" id="PTHR46404">
    <property type="entry name" value="DNA POLYMERASE IOTA"/>
    <property type="match status" value="1"/>
</dbReference>
<dbReference type="AlphaFoldDB" id="S3D393"/>
<feature type="compositionally biased region" description="Acidic residues" evidence="3">
    <location>
        <begin position="638"/>
        <end position="649"/>
    </location>
</feature>
<evidence type="ECO:0000259" key="4">
    <source>
        <dbReference type="PROSITE" id="PS50173"/>
    </source>
</evidence>
<dbReference type="Gene3D" id="3.30.70.270">
    <property type="match status" value="1"/>
</dbReference>
<evidence type="ECO:0000313" key="5">
    <source>
        <dbReference type="EMBL" id="EPE07770.1"/>
    </source>
</evidence>
<dbReference type="EMBL" id="KE148150">
    <property type="protein sequence ID" value="EPE07770.1"/>
    <property type="molecule type" value="Genomic_DNA"/>
</dbReference>
<dbReference type="OMA" id="MFKRQDE"/>
<dbReference type="SUPFAM" id="SSF56672">
    <property type="entry name" value="DNA/RNA polymerases"/>
    <property type="match status" value="1"/>
</dbReference>
<reference evidence="5 6" key="1">
    <citation type="journal article" date="2013" name="BMC Genomics">
        <title>The genome and transcriptome of the pine saprophyte Ophiostoma piceae, and a comparison with the bark beetle-associated pine pathogen Grosmannia clavigera.</title>
        <authorList>
            <person name="Haridas S."/>
            <person name="Wang Y."/>
            <person name="Lim L."/>
            <person name="Massoumi Alamouti S."/>
            <person name="Jackman S."/>
            <person name="Docking R."/>
            <person name="Robertson G."/>
            <person name="Birol I."/>
            <person name="Bohlmann J."/>
            <person name="Breuil C."/>
        </authorList>
    </citation>
    <scope>NUCLEOTIDE SEQUENCE [LARGE SCALE GENOMIC DNA]</scope>
    <source>
        <strain evidence="5 6">UAMH 11346</strain>
    </source>
</reference>
<gene>
    <name evidence="5" type="ORF">F503_00492</name>
</gene>
<organism evidence="5 6">
    <name type="scientific">Ophiostoma piceae (strain UAMH 11346)</name>
    <name type="common">Sap stain fungus</name>
    <dbReference type="NCBI Taxonomy" id="1262450"/>
    <lineage>
        <taxon>Eukaryota</taxon>
        <taxon>Fungi</taxon>
        <taxon>Dikarya</taxon>
        <taxon>Ascomycota</taxon>
        <taxon>Pezizomycotina</taxon>
        <taxon>Sordariomycetes</taxon>
        <taxon>Sordariomycetidae</taxon>
        <taxon>Ophiostomatales</taxon>
        <taxon>Ophiostomataceae</taxon>
        <taxon>Ophiostoma</taxon>
    </lineage>
</organism>
<feature type="region of interest" description="Disordered" evidence="3">
    <location>
        <begin position="1"/>
        <end position="24"/>
    </location>
</feature>
<dbReference type="Gene3D" id="3.40.1170.60">
    <property type="match status" value="1"/>
</dbReference>
<dbReference type="HOGENOM" id="CLU_022440_0_0_1"/>
<keyword evidence="2" id="KW-0496">Mitochondrion</keyword>
<dbReference type="PANTHER" id="PTHR46404:SF1">
    <property type="entry name" value="DNA POLYMERASE IOTA"/>
    <property type="match status" value="1"/>
</dbReference>
<dbReference type="GO" id="GO:0003887">
    <property type="term" value="F:DNA-directed DNA polymerase activity"/>
    <property type="evidence" value="ECO:0007669"/>
    <property type="project" value="TreeGrafter"/>
</dbReference>
<dbReference type="InterPro" id="IPR001126">
    <property type="entry name" value="UmuC"/>
</dbReference>
<dbReference type="Gene3D" id="3.30.1490.100">
    <property type="entry name" value="DNA polymerase, Y-family, little finger domain"/>
    <property type="match status" value="1"/>
</dbReference>
<dbReference type="GO" id="GO:0005739">
    <property type="term" value="C:mitochondrion"/>
    <property type="evidence" value="ECO:0007669"/>
    <property type="project" value="UniProtKB-SubCell"/>
</dbReference>
<sequence length="685" mass="74294">MARPEYPSAQPGQGVWPGRSGGHGPRVPAVYPPVRNDDRIILHFDYDCFYAQVVQNNPPQGMTVADLAGKAVGITQKSILATCNYEARRLGVRKLMRISDAVRVLPTMILVDGEDLSPFRDVSKTLYRLMRDIVSSGIDKAQVPVERLGLDEVFIDVTFLVDANVERLQKRPASSWSTTEFFYLGGSDGEDANGRPRPSGFEFDCTRFCGCIVGAQQDSGNAGLANCTSPAQAREKLRFVLGSHLASYLRSRIEHDAGYTASAGIATSKVLAKLAGKQHKPANQTTILSLSNDGCEDHDGDDGDSVVHAFMDVLPLRDVPGIGYKTATLLTDFIHGKKDSGDGDNAALDEQEGDSEQAVTVADVRLFPGMSPRLLDSVLGSAQTAGAAGSAIPSGERVWQLLHGVDSLPVRGGRDLPTQISIEDTYAGPRQGTLKPDAANAVAAELRMLATSLLKRMHIDLRSDVPKSLAKGDWVVRPRTLRLTLRPQYPDVTDNRTTEKNYHFSRMSRSEPLPSYVTSLTTPREQIVERLVQGSLVPMFRKLAASVRARNDSQGSSSSRNTASKSRMWTIGLLNVCVANMAPMAGDGGIAAMFQRVNGVTSTGELEELEELEELKGEQTPTAQDNYDNDNYISNDGNDNDDDDIGGWDDGDHAGTEGSPCKQCGQFLPAFAQEAHARFHLLGED</sequence>
<dbReference type="GO" id="GO:0006281">
    <property type="term" value="P:DNA repair"/>
    <property type="evidence" value="ECO:0007669"/>
    <property type="project" value="InterPro"/>
</dbReference>
<name>S3D393_OPHP1</name>
<proteinExistence type="predicted"/>
<accession>S3D393</accession>
<dbReference type="InterPro" id="IPR043128">
    <property type="entry name" value="Rev_trsase/Diguanyl_cyclase"/>
</dbReference>
<dbReference type="InterPro" id="IPR043502">
    <property type="entry name" value="DNA/RNA_pol_sf"/>
</dbReference>
<dbReference type="STRING" id="1262450.S3D393"/>
<dbReference type="Pfam" id="PF00817">
    <property type="entry name" value="IMS"/>
    <property type="match status" value="1"/>
</dbReference>